<dbReference type="PANTHER" id="PTHR11471">
    <property type="entry name" value="TUMOR NECROSIS FACTOR FAMILY MEMBER"/>
    <property type="match status" value="1"/>
</dbReference>
<comment type="subcellular location">
    <subcellularLocation>
        <location evidence="1">Membrane</location>
    </subcellularLocation>
</comment>
<dbReference type="PROSITE" id="PS50049">
    <property type="entry name" value="THD_2"/>
    <property type="match status" value="1"/>
</dbReference>
<dbReference type="GO" id="GO:0005615">
    <property type="term" value="C:extracellular space"/>
    <property type="evidence" value="ECO:0007669"/>
    <property type="project" value="UniProtKB-KW"/>
</dbReference>
<dbReference type="InterPro" id="IPR006052">
    <property type="entry name" value="TNF_dom"/>
</dbReference>
<reference evidence="8" key="1">
    <citation type="submission" date="2014-12" db="EMBL/GenBank/DDBJ databases">
        <title>Insight into the proteome of Arion vulgaris.</title>
        <authorList>
            <person name="Aradska J."/>
            <person name="Bulat T."/>
            <person name="Smidak R."/>
            <person name="Sarate P."/>
            <person name="Gangsoo J."/>
            <person name="Sialana F."/>
            <person name="Bilban M."/>
            <person name="Lubec G."/>
        </authorList>
    </citation>
    <scope>NUCLEOTIDE SEQUENCE</scope>
    <source>
        <tissue evidence="8">Skin</tissue>
    </source>
</reference>
<dbReference type="GO" id="GO:0005164">
    <property type="term" value="F:tumor necrosis factor receptor binding"/>
    <property type="evidence" value="ECO:0007669"/>
    <property type="project" value="InterPro"/>
</dbReference>
<dbReference type="SUPFAM" id="SSF49842">
    <property type="entry name" value="TNF-like"/>
    <property type="match status" value="1"/>
</dbReference>
<evidence type="ECO:0000256" key="2">
    <source>
        <dbReference type="ARBA" id="ARBA00008670"/>
    </source>
</evidence>
<name>A0A0B6ZWM2_9EUPU</name>
<dbReference type="Pfam" id="PF00229">
    <property type="entry name" value="TNF"/>
    <property type="match status" value="1"/>
</dbReference>
<comment type="similarity">
    <text evidence="2">Belongs to the tumor necrosis factor family.</text>
</comment>
<evidence type="ECO:0000259" key="7">
    <source>
        <dbReference type="PROSITE" id="PS50049"/>
    </source>
</evidence>
<feature type="transmembrane region" description="Helical" evidence="6">
    <location>
        <begin position="75"/>
        <end position="99"/>
    </location>
</feature>
<accession>A0A0B6ZWM2</accession>
<dbReference type="GO" id="GO:0006955">
    <property type="term" value="P:immune response"/>
    <property type="evidence" value="ECO:0007669"/>
    <property type="project" value="InterPro"/>
</dbReference>
<sequence length="359" mass="39846">MAKDTRVTFDPEAAQTPSKPSNKVRHNRVTERQISYEDAENCVNELSESFPALSTRAHRLMRQVSGSFNNRTIKVALILSVVLNLLLGIPFGIFFGFWMSQKSESATDTSSSSSLSSPLGSLKSYSIIETCYPCSESDLDIGNRLKVKSKQNLCCTDDKVYVLENSPYVCLTADVFKRRCMDSTDSSRVPLPCKSGSGSADRGNGQSVVAAHLILDVEQTQSRIKDTSNRKQIALVWVDNDAQRRTFMGEGVEYSNGQIKINKAGKYHIYSHMTLSTNENPLPENEKEKIITHSLLWNARGATKDLLFSQVTIKPNEVKSSDIEGSFELLEGDIISVYLSHPSFVKNVPPANVFGLFIL</sequence>
<proteinExistence type="inferred from homology"/>
<gene>
    <name evidence="8" type="primary">ORF84661</name>
</gene>
<keyword evidence="4 6" id="KW-0472">Membrane</keyword>
<keyword evidence="3" id="KW-0202">Cytokine</keyword>
<evidence type="ECO:0000256" key="3">
    <source>
        <dbReference type="ARBA" id="ARBA00022514"/>
    </source>
</evidence>
<keyword evidence="6" id="KW-0812">Transmembrane</keyword>
<dbReference type="GO" id="GO:0016020">
    <property type="term" value="C:membrane"/>
    <property type="evidence" value="ECO:0007669"/>
    <property type="project" value="UniProtKB-SubCell"/>
</dbReference>
<dbReference type="GO" id="GO:0005125">
    <property type="term" value="F:cytokine activity"/>
    <property type="evidence" value="ECO:0007669"/>
    <property type="project" value="UniProtKB-KW"/>
</dbReference>
<dbReference type="Gene3D" id="2.60.120.40">
    <property type="match status" value="1"/>
</dbReference>
<dbReference type="InterPro" id="IPR008983">
    <property type="entry name" value="Tumour_necrosis_fac-like_dom"/>
</dbReference>
<organism evidence="8">
    <name type="scientific">Arion vulgaris</name>
    <dbReference type="NCBI Taxonomy" id="1028688"/>
    <lineage>
        <taxon>Eukaryota</taxon>
        <taxon>Metazoa</taxon>
        <taxon>Spiralia</taxon>
        <taxon>Lophotrochozoa</taxon>
        <taxon>Mollusca</taxon>
        <taxon>Gastropoda</taxon>
        <taxon>Heterobranchia</taxon>
        <taxon>Euthyneura</taxon>
        <taxon>Panpulmonata</taxon>
        <taxon>Eupulmonata</taxon>
        <taxon>Stylommatophora</taxon>
        <taxon>Helicina</taxon>
        <taxon>Arionoidea</taxon>
        <taxon>Arionidae</taxon>
        <taxon>Arion</taxon>
    </lineage>
</organism>
<keyword evidence="6" id="KW-1133">Transmembrane helix</keyword>
<evidence type="ECO:0000313" key="8">
    <source>
        <dbReference type="EMBL" id="CEK72954.1"/>
    </source>
</evidence>
<feature type="region of interest" description="Disordered" evidence="5">
    <location>
        <begin position="1"/>
        <end position="28"/>
    </location>
</feature>
<evidence type="ECO:0000256" key="4">
    <source>
        <dbReference type="ARBA" id="ARBA00023136"/>
    </source>
</evidence>
<evidence type="ECO:0000256" key="1">
    <source>
        <dbReference type="ARBA" id="ARBA00004370"/>
    </source>
</evidence>
<evidence type="ECO:0000256" key="5">
    <source>
        <dbReference type="SAM" id="MobiDB-lite"/>
    </source>
</evidence>
<protein>
    <recommendedName>
        <fullName evidence="7">THD domain-containing protein</fullName>
    </recommendedName>
</protein>
<dbReference type="SMART" id="SM00207">
    <property type="entry name" value="TNF"/>
    <property type="match status" value="1"/>
</dbReference>
<evidence type="ECO:0000256" key="6">
    <source>
        <dbReference type="SAM" id="Phobius"/>
    </source>
</evidence>
<dbReference type="AlphaFoldDB" id="A0A0B6ZWM2"/>
<feature type="domain" description="THD" evidence="7">
    <location>
        <begin position="209"/>
        <end position="359"/>
    </location>
</feature>
<dbReference type="EMBL" id="HACG01026089">
    <property type="protein sequence ID" value="CEK72954.1"/>
    <property type="molecule type" value="Transcribed_RNA"/>
</dbReference>
<dbReference type="PANTHER" id="PTHR11471:SF13">
    <property type="entry name" value="TNF FAMILY PROFILE DOMAIN-CONTAINING PROTEIN"/>
    <property type="match status" value="1"/>
</dbReference>